<feature type="compositionally biased region" description="Basic and acidic residues" evidence="1">
    <location>
        <begin position="43"/>
        <end position="55"/>
    </location>
</feature>
<sequence length="118" mass="12051">MRKIVPLVGAALIPLMAGAAMAQSSGEVDPGQGKAPPAAKTTPAERSEARTERRASGGQAARGPQMGEAQANPLTAPSQPRAERQAATAKRRAANAAANKEGKFSRGGNADAPERQKP</sequence>
<accession>A0ABT8S125</accession>
<comment type="caution">
    <text evidence="3">The sequence shown here is derived from an EMBL/GenBank/DDBJ whole genome shotgun (WGS) entry which is preliminary data.</text>
</comment>
<feature type="region of interest" description="Disordered" evidence="1">
    <location>
        <begin position="21"/>
        <end position="118"/>
    </location>
</feature>
<reference evidence="3" key="1">
    <citation type="submission" date="2023-06" db="EMBL/GenBank/DDBJ databases">
        <authorList>
            <person name="Jiang Y."/>
            <person name="Liu Q."/>
        </authorList>
    </citation>
    <scope>NUCLEOTIDE SEQUENCE</scope>
    <source>
        <strain evidence="3">CGMCC 1.12090</strain>
    </source>
</reference>
<proteinExistence type="predicted"/>
<gene>
    <name evidence="3" type="ORF">Q2T77_10075</name>
</gene>
<keyword evidence="4" id="KW-1185">Reference proteome</keyword>
<dbReference type="RefSeq" id="WP_301807610.1">
    <property type="nucleotide sequence ID" value="NZ_JAUJZH010000006.1"/>
</dbReference>
<protein>
    <recommendedName>
        <fullName evidence="5">Translation initiation factor IF-2</fullName>
    </recommendedName>
</protein>
<keyword evidence="2" id="KW-0732">Signal</keyword>
<evidence type="ECO:0000313" key="3">
    <source>
        <dbReference type="EMBL" id="MDO1532634.1"/>
    </source>
</evidence>
<evidence type="ECO:0000256" key="2">
    <source>
        <dbReference type="SAM" id="SignalP"/>
    </source>
</evidence>
<feature type="signal peptide" evidence="2">
    <location>
        <begin position="1"/>
        <end position="22"/>
    </location>
</feature>
<evidence type="ECO:0008006" key="5">
    <source>
        <dbReference type="Google" id="ProtNLM"/>
    </source>
</evidence>
<dbReference type="Proteomes" id="UP001169027">
    <property type="component" value="Unassembled WGS sequence"/>
</dbReference>
<evidence type="ECO:0000313" key="4">
    <source>
        <dbReference type="Proteomes" id="UP001169027"/>
    </source>
</evidence>
<feature type="chain" id="PRO_5046823830" description="Translation initiation factor IF-2" evidence="2">
    <location>
        <begin position="23"/>
        <end position="118"/>
    </location>
</feature>
<evidence type="ECO:0000256" key="1">
    <source>
        <dbReference type="SAM" id="MobiDB-lite"/>
    </source>
</evidence>
<dbReference type="EMBL" id="JAUKVY010000006">
    <property type="protein sequence ID" value="MDO1532634.1"/>
    <property type="molecule type" value="Genomic_DNA"/>
</dbReference>
<name>A0ABT8S125_9BURK</name>
<organism evidence="3 4">
    <name type="scientific">Variovorax ginsengisoli</name>
    <dbReference type="NCBI Taxonomy" id="363844"/>
    <lineage>
        <taxon>Bacteria</taxon>
        <taxon>Pseudomonadati</taxon>
        <taxon>Pseudomonadota</taxon>
        <taxon>Betaproteobacteria</taxon>
        <taxon>Burkholderiales</taxon>
        <taxon>Comamonadaceae</taxon>
        <taxon>Variovorax</taxon>
    </lineage>
</organism>